<gene>
    <name evidence="2" type="ORF">L227DRAFT_136706</name>
</gene>
<feature type="region of interest" description="Disordered" evidence="1">
    <location>
        <begin position="1"/>
        <end position="26"/>
    </location>
</feature>
<organism evidence="2 3">
    <name type="scientific">Lentinus tigrinus ALCF2SS1-6</name>
    <dbReference type="NCBI Taxonomy" id="1328759"/>
    <lineage>
        <taxon>Eukaryota</taxon>
        <taxon>Fungi</taxon>
        <taxon>Dikarya</taxon>
        <taxon>Basidiomycota</taxon>
        <taxon>Agaricomycotina</taxon>
        <taxon>Agaricomycetes</taxon>
        <taxon>Polyporales</taxon>
        <taxon>Polyporaceae</taxon>
        <taxon>Lentinus</taxon>
    </lineage>
</organism>
<feature type="compositionally biased region" description="Acidic residues" evidence="1">
    <location>
        <begin position="126"/>
        <end position="138"/>
    </location>
</feature>
<protein>
    <submittedName>
        <fullName evidence="2">Uncharacterized protein</fullName>
    </submittedName>
</protein>
<evidence type="ECO:0000313" key="3">
    <source>
        <dbReference type="Proteomes" id="UP000313359"/>
    </source>
</evidence>
<feature type="compositionally biased region" description="Low complexity" evidence="1">
    <location>
        <begin position="330"/>
        <end position="348"/>
    </location>
</feature>
<feature type="region of interest" description="Disordered" evidence="1">
    <location>
        <begin position="109"/>
        <end position="209"/>
    </location>
</feature>
<evidence type="ECO:0000256" key="1">
    <source>
        <dbReference type="SAM" id="MobiDB-lite"/>
    </source>
</evidence>
<feature type="compositionally biased region" description="Polar residues" evidence="1">
    <location>
        <begin position="179"/>
        <end position="194"/>
    </location>
</feature>
<feature type="region of interest" description="Disordered" evidence="1">
    <location>
        <begin position="274"/>
        <end position="367"/>
    </location>
</feature>
<dbReference type="AlphaFoldDB" id="A0A5C2SS71"/>
<feature type="compositionally biased region" description="Basic and acidic residues" evidence="1">
    <location>
        <begin position="311"/>
        <end position="324"/>
    </location>
</feature>
<dbReference type="OrthoDB" id="2756689at2759"/>
<proteinExistence type="predicted"/>
<accession>A0A5C2SS71</accession>
<dbReference type="EMBL" id="ML122251">
    <property type="protein sequence ID" value="RPD66218.1"/>
    <property type="molecule type" value="Genomic_DNA"/>
</dbReference>
<sequence length="440" mass="46996">MPSPPAPLPAASHRQPLPTHHLRGQEVPPTFDTLFRDVRLAVARVLQLPPESRAREEPLLISLAGRALGRYGNPDRAALPPPLKQIDAFAQVSNRPESLTQYLDARRNELGLDDEGDDRDGIGEPSPDDDRDSDEDAIGSEHPKSPSLGPTGSPAGAHPPFPRSSFSSFSSPWHAKRTPGNTTVSSPEPRSTVSAPPHRHSERKSANTSNGVVRPFCHALLARRVILSPRKNLTFTGDDRCTNCIMRNNPTCVVNSSRQRCDSCFAKRHRCSKVLTPPTRPTRDKSASTKGKAAADADESASTRAPKRKRTNTEDDTKRTESVKRPARPTRPAAAASAAGASASASAPVQRPPMQKKPAMQNGNAATSASAAGNLSLAALAASASRAPRAPTGAAHTQARSGHQYYQEKLQVISGILGMVQNAVKELQDQVTADMASGAR</sequence>
<reference evidence="2" key="1">
    <citation type="journal article" date="2018" name="Genome Biol. Evol.">
        <title>Genomics and development of Lentinus tigrinus, a white-rot wood-decaying mushroom with dimorphic fruiting bodies.</title>
        <authorList>
            <person name="Wu B."/>
            <person name="Xu Z."/>
            <person name="Knudson A."/>
            <person name="Carlson A."/>
            <person name="Chen N."/>
            <person name="Kovaka S."/>
            <person name="LaButti K."/>
            <person name="Lipzen A."/>
            <person name="Pennachio C."/>
            <person name="Riley R."/>
            <person name="Schakwitz W."/>
            <person name="Umezawa K."/>
            <person name="Ohm R.A."/>
            <person name="Grigoriev I.V."/>
            <person name="Nagy L.G."/>
            <person name="Gibbons J."/>
            <person name="Hibbett D."/>
        </authorList>
    </citation>
    <scope>NUCLEOTIDE SEQUENCE [LARGE SCALE GENOMIC DNA]</scope>
    <source>
        <strain evidence="2">ALCF2SS1-6</strain>
    </source>
</reference>
<evidence type="ECO:0000313" key="2">
    <source>
        <dbReference type="EMBL" id="RPD66218.1"/>
    </source>
</evidence>
<dbReference type="Proteomes" id="UP000313359">
    <property type="component" value="Unassembled WGS sequence"/>
</dbReference>
<name>A0A5C2SS71_9APHY</name>
<feature type="compositionally biased region" description="Low complexity" evidence="1">
    <location>
        <begin position="163"/>
        <end position="172"/>
    </location>
</feature>
<keyword evidence="3" id="KW-1185">Reference proteome</keyword>